<feature type="transmembrane region" description="Helical" evidence="6">
    <location>
        <begin position="252"/>
        <end position="271"/>
    </location>
</feature>
<dbReference type="PANTHER" id="PTHR23502:SF134">
    <property type="entry name" value="MAJOR FACILITATOR SUPERFAMILY (MFS) PROFILE DOMAIN-CONTAINING PROTEIN-RELATED"/>
    <property type="match status" value="1"/>
</dbReference>
<evidence type="ECO:0000256" key="1">
    <source>
        <dbReference type="ARBA" id="ARBA00004141"/>
    </source>
</evidence>
<keyword evidence="4 6" id="KW-0472">Membrane</keyword>
<dbReference type="Pfam" id="PF07690">
    <property type="entry name" value="MFS_1"/>
    <property type="match status" value="1"/>
</dbReference>
<evidence type="ECO:0000256" key="4">
    <source>
        <dbReference type="ARBA" id="ARBA00023136"/>
    </source>
</evidence>
<comment type="caution">
    <text evidence="8">The sequence shown here is derived from an EMBL/GenBank/DDBJ whole genome shotgun (WGS) entry which is preliminary data.</text>
</comment>
<feature type="transmembrane region" description="Helical" evidence="6">
    <location>
        <begin position="219"/>
        <end position="240"/>
    </location>
</feature>
<evidence type="ECO:0000256" key="2">
    <source>
        <dbReference type="ARBA" id="ARBA00022692"/>
    </source>
</evidence>
<reference evidence="8 9" key="1">
    <citation type="submission" date="2024-02" db="EMBL/GenBank/DDBJ databases">
        <title>A draft genome for the cacao thread blight pathogen Marasmius crinis-equi.</title>
        <authorList>
            <person name="Cohen S.P."/>
            <person name="Baruah I.K."/>
            <person name="Amoako-Attah I."/>
            <person name="Bukari Y."/>
            <person name="Meinhardt L.W."/>
            <person name="Bailey B.A."/>
        </authorList>
    </citation>
    <scope>NUCLEOTIDE SEQUENCE [LARGE SCALE GENOMIC DNA]</scope>
    <source>
        <strain evidence="8 9">GH-76</strain>
    </source>
</reference>
<name>A0ABR3EXD8_9AGAR</name>
<sequence length="456" mass="50525">METSQENNLMEGLAVKSLEDAQDTGLDPRVFGDDVEGQDDGAAHGRHDIERGAKEKDSRQTSETAVGPEPLYVEFESGDKRNPQNFPLTTKWAITALGCYFSLLSAANIGSYNMGFTTMIQDFNCTQLQATWGLSLYALGFGFVPLVSASFSEEFGRRPLYVVSALGFMMMYVMVAEADNIGTVLVARFIQGGFGSTGSTMVGGTFADIWRPDQRGIPMALFAVSTIGGTGLGPVISGWIEMNNKLGWRWIQWIQMMIAGVLLLLVPLVMVETRESIILTRLAKRIRKETGDQRYRARVEDERASLRTLIYISCTRPVYLMFTEPVVASFSLWIGFAWGVLYCLIESIGALFRDVHGFNIGQVGTVFATMIVGCSIGFLTNLIQEQLYQKNYAKRGPEARLYFACIAAILFPAGMFIYAWTSLSTLSSWAGLVIGITVFIWACYVMYLSVFNYLAD</sequence>
<evidence type="ECO:0000259" key="7">
    <source>
        <dbReference type="PROSITE" id="PS50850"/>
    </source>
</evidence>
<feature type="domain" description="Major facilitator superfamily (MFS) profile" evidence="7">
    <location>
        <begin position="91"/>
        <end position="456"/>
    </location>
</feature>
<evidence type="ECO:0000256" key="3">
    <source>
        <dbReference type="ARBA" id="ARBA00022989"/>
    </source>
</evidence>
<dbReference type="InterPro" id="IPR020846">
    <property type="entry name" value="MFS_dom"/>
</dbReference>
<dbReference type="Proteomes" id="UP001465976">
    <property type="component" value="Unassembled WGS sequence"/>
</dbReference>
<evidence type="ECO:0000256" key="6">
    <source>
        <dbReference type="SAM" id="Phobius"/>
    </source>
</evidence>
<keyword evidence="9" id="KW-1185">Reference proteome</keyword>
<proteinExistence type="predicted"/>
<comment type="subcellular location">
    <subcellularLocation>
        <location evidence="1">Membrane</location>
        <topology evidence="1">Multi-pass membrane protein</topology>
    </subcellularLocation>
</comment>
<dbReference type="Gene3D" id="1.20.1250.20">
    <property type="entry name" value="MFS general substrate transporter like domains"/>
    <property type="match status" value="1"/>
</dbReference>
<organism evidence="8 9">
    <name type="scientific">Marasmius crinis-equi</name>
    <dbReference type="NCBI Taxonomy" id="585013"/>
    <lineage>
        <taxon>Eukaryota</taxon>
        <taxon>Fungi</taxon>
        <taxon>Dikarya</taxon>
        <taxon>Basidiomycota</taxon>
        <taxon>Agaricomycotina</taxon>
        <taxon>Agaricomycetes</taxon>
        <taxon>Agaricomycetidae</taxon>
        <taxon>Agaricales</taxon>
        <taxon>Marasmiineae</taxon>
        <taxon>Marasmiaceae</taxon>
        <taxon>Marasmius</taxon>
    </lineage>
</organism>
<feature type="transmembrane region" description="Helical" evidence="6">
    <location>
        <begin position="432"/>
        <end position="455"/>
    </location>
</feature>
<dbReference type="PANTHER" id="PTHR23502">
    <property type="entry name" value="MAJOR FACILITATOR SUPERFAMILY"/>
    <property type="match status" value="1"/>
</dbReference>
<dbReference type="InterPro" id="IPR036259">
    <property type="entry name" value="MFS_trans_sf"/>
</dbReference>
<feature type="transmembrane region" description="Helical" evidence="6">
    <location>
        <begin position="130"/>
        <end position="147"/>
    </location>
</feature>
<dbReference type="PROSITE" id="PS50850">
    <property type="entry name" value="MFS"/>
    <property type="match status" value="1"/>
</dbReference>
<protein>
    <recommendedName>
        <fullName evidence="7">Major facilitator superfamily (MFS) profile domain-containing protein</fullName>
    </recommendedName>
</protein>
<dbReference type="EMBL" id="JBAHYK010001551">
    <property type="protein sequence ID" value="KAL0567583.1"/>
    <property type="molecule type" value="Genomic_DNA"/>
</dbReference>
<feature type="region of interest" description="Disordered" evidence="5">
    <location>
        <begin position="1"/>
        <end position="69"/>
    </location>
</feature>
<feature type="transmembrane region" description="Helical" evidence="6">
    <location>
        <begin position="181"/>
        <end position="207"/>
    </location>
</feature>
<feature type="compositionally biased region" description="Basic and acidic residues" evidence="5">
    <location>
        <begin position="41"/>
        <end position="60"/>
    </location>
</feature>
<evidence type="ECO:0000313" key="9">
    <source>
        <dbReference type="Proteomes" id="UP001465976"/>
    </source>
</evidence>
<feature type="transmembrane region" description="Helical" evidence="6">
    <location>
        <begin position="159"/>
        <end position="175"/>
    </location>
</feature>
<dbReference type="InterPro" id="IPR011701">
    <property type="entry name" value="MFS"/>
</dbReference>
<feature type="transmembrane region" description="Helical" evidence="6">
    <location>
        <begin position="401"/>
        <end position="420"/>
    </location>
</feature>
<dbReference type="SUPFAM" id="SSF103473">
    <property type="entry name" value="MFS general substrate transporter"/>
    <property type="match status" value="1"/>
</dbReference>
<evidence type="ECO:0000313" key="8">
    <source>
        <dbReference type="EMBL" id="KAL0567583.1"/>
    </source>
</evidence>
<evidence type="ECO:0000256" key="5">
    <source>
        <dbReference type="SAM" id="MobiDB-lite"/>
    </source>
</evidence>
<keyword evidence="2 6" id="KW-0812">Transmembrane</keyword>
<feature type="non-terminal residue" evidence="8">
    <location>
        <position position="456"/>
    </location>
</feature>
<keyword evidence="3 6" id="KW-1133">Transmembrane helix</keyword>
<feature type="transmembrane region" description="Helical" evidence="6">
    <location>
        <begin position="358"/>
        <end position="380"/>
    </location>
</feature>
<feature type="transmembrane region" description="Helical" evidence="6">
    <location>
        <begin position="90"/>
        <end position="110"/>
    </location>
</feature>
<accession>A0ABR3EXD8</accession>
<feature type="transmembrane region" description="Helical" evidence="6">
    <location>
        <begin position="326"/>
        <end position="352"/>
    </location>
</feature>
<gene>
    <name evidence="8" type="ORF">V5O48_014412</name>
</gene>